<dbReference type="RefSeq" id="XP_028481840.1">
    <property type="nucleotide sequence ID" value="XM_028625064.1"/>
</dbReference>
<dbReference type="VEuPathDB" id="FungiDB:C8Q69DRAFT_106358"/>
<dbReference type="CDD" id="cd00067">
    <property type="entry name" value="GAL4"/>
    <property type="match status" value="1"/>
</dbReference>
<feature type="domain" description="Zn(2)-C6 fungal-type" evidence="6">
    <location>
        <begin position="32"/>
        <end position="62"/>
    </location>
</feature>
<dbReference type="SMART" id="SM00066">
    <property type="entry name" value="GAL4"/>
    <property type="match status" value="1"/>
</dbReference>
<evidence type="ECO:0000259" key="6">
    <source>
        <dbReference type="PROSITE" id="PS50048"/>
    </source>
</evidence>
<dbReference type="InterPro" id="IPR036864">
    <property type="entry name" value="Zn2-C6_fun-type_DNA-bd_sf"/>
</dbReference>
<dbReference type="PROSITE" id="PS00463">
    <property type="entry name" value="ZN2_CY6_FUNGAL_1"/>
    <property type="match status" value="1"/>
</dbReference>
<evidence type="ECO:0000256" key="5">
    <source>
        <dbReference type="SAM" id="MobiDB-lite"/>
    </source>
</evidence>
<evidence type="ECO:0000313" key="8">
    <source>
        <dbReference type="Proteomes" id="UP000283841"/>
    </source>
</evidence>
<reference evidence="7 8" key="1">
    <citation type="journal article" date="2018" name="Front. Microbiol.">
        <title>Genomic and genetic insights into a cosmopolitan fungus, Paecilomyces variotii (Eurotiales).</title>
        <authorList>
            <person name="Urquhart A.S."/>
            <person name="Mondo S.J."/>
            <person name="Makela M.R."/>
            <person name="Hane J.K."/>
            <person name="Wiebenga A."/>
            <person name="He G."/>
            <person name="Mihaltcheva S."/>
            <person name="Pangilinan J."/>
            <person name="Lipzen A."/>
            <person name="Barry K."/>
            <person name="de Vries R.P."/>
            <person name="Grigoriev I.V."/>
            <person name="Idnurm A."/>
        </authorList>
    </citation>
    <scope>NUCLEOTIDE SEQUENCE [LARGE SCALE GENOMIC DNA]</scope>
    <source>
        <strain evidence="7 8">CBS 101075</strain>
    </source>
</reference>
<dbReference type="GO" id="GO:0008270">
    <property type="term" value="F:zinc ion binding"/>
    <property type="evidence" value="ECO:0007669"/>
    <property type="project" value="InterPro"/>
</dbReference>
<dbReference type="AlphaFoldDB" id="A0A443HKA4"/>
<name>A0A443HKA4_BYSSP</name>
<feature type="region of interest" description="Disordered" evidence="5">
    <location>
        <begin position="10"/>
        <end position="31"/>
    </location>
</feature>
<dbReference type="GO" id="GO:0000981">
    <property type="term" value="F:DNA-binding transcription factor activity, RNA polymerase II-specific"/>
    <property type="evidence" value="ECO:0007669"/>
    <property type="project" value="InterPro"/>
</dbReference>
<feature type="region of interest" description="Disordered" evidence="5">
    <location>
        <begin position="73"/>
        <end position="113"/>
    </location>
</feature>
<dbReference type="PROSITE" id="PS50048">
    <property type="entry name" value="ZN2_CY6_FUNGAL_2"/>
    <property type="match status" value="1"/>
</dbReference>
<protein>
    <submittedName>
        <fullName evidence="7">Putative C6 transcription factor</fullName>
    </submittedName>
</protein>
<dbReference type="InterPro" id="IPR052400">
    <property type="entry name" value="Zn2-C6_fungal_TF"/>
</dbReference>
<keyword evidence="8" id="KW-1185">Reference proteome</keyword>
<comment type="caution">
    <text evidence="7">The sequence shown here is derived from an EMBL/GenBank/DDBJ whole genome shotgun (WGS) entry which is preliminary data.</text>
</comment>
<dbReference type="OrthoDB" id="3546279at2759"/>
<accession>A0A443HKA4</accession>
<dbReference type="Gene3D" id="4.10.240.10">
    <property type="entry name" value="Zn(2)-C6 fungal-type DNA-binding domain"/>
    <property type="match status" value="1"/>
</dbReference>
<evidence type="ECO:0000256" key="4">
    <source>
        <dbReference type="ARBA" id="ARBA00023242"/>
    </source>
</evidence>
<evidence type="ECO:0000256" key="1">
    <source>
        <dbReference type="ARBA" id="ARBA00023015"/>
    </source>
</evidence>
<organism evidence="7 8">
    <name type="scientific">Byssochlamys spectabilis</name>
    <name type="common">Paecilomyces variotii</name>
    <dbReference type="NCBI Taxonomy" id="264951"/>
    <lineage>
        <taxon>Eukaryota</taxon>
        <taxon>Fungi</taxon>
        <taxon>Dikarya</taxon>
        <taxon>Ascomycota</taxon>
        <taxon>Pezizomycotina</taxon>
        <taxon>Eurotiomycetes</taxon>
        <taxon>Eurotiomycetidae</taxon>
        <taxon>Eurotiales</taxon>
        <taxon>Thermoascaceae</taxon>
        <taxon>Paecilomyces</taxon>
    </lineage>
</organism>
<dbReference type="SUPFAM" id="SSF57701">
    <property type="entry name" value="Zn2/Cys6 DNA-binding domain"/>
    <property type="match status" value="1"/>
</dbReference>
<dbReference type="Proteomes" id="UP000283841">
    <property type="component" value="Unassembled WGS sequence"/>
</dbReference>
<keyword evidence="1" id="KW-0805">Transcription regulation</keyword>
<dbReference type="InterPro" id="IPR001138">
    <property type="entry name" value="Zn2Cys6_DnaBD"/>
</dbReference>
<dbReference type="EMBL" id="RCNU01000014">
    <property type="protein sequence ID" value="RWQ92195.1"/>
    <property type="molecule type" value="Genomic_DNA"/>
</dbReference>
<dbReference type="PANTHER" id="PTHR47657:SF14">
    <property type="entry name" value="ZN(2)-C6 FUNGAL-TYPE DOMAIN-CONTAINING PROTEIN"/>
    <property type="match status" value="1"/>
</dbReference>
<dbReference type="Pfam" id="PF11951">
    <property type="entry name" value="Fungal_trans_2"/>
    <property type="match status" value="1"/>
</dbReference>
<keyword evidence="3" id="KW-0804">Transcription</keyword>
<proteinExistence type="predicted"/>
<sequence length="406" mass="46192">MDKTRFIQYVPGSSRAPRPKAPRLHHKKSKAGCQQCRARRVKCDEIHPVCGSCDRHNVACVYEDVFKLITIPPPSHAGHNGNDSSKAGKTKNHDRGGSNSGSNTPGPDPGGKHLLELRLLHHYSIVTSQTLPTSPEPKLADIWKTYVPRLAFQHRALLDSIYSIAALQLSLTQPGNRELMAAHGQYMDQAIQKHREDIAQINNQMADAVWFTSSLLRVAAFASLQERPIEPYTPPMQWFRIAVRATHIFEVVYELVRHDPSSEALKVMKEGYFTLNQHLLFQDESKNEYSHLLDRSDNARYRDEPWDEDIQRTYESVVKYLGGLSCAIKSKRPAAEIGLQCIAFGSRIPERFIELVEDRQPRALVILAHLFSLMTGFEHIWYIGKLGQRELRGLRTVIPDDWNDML</sequence>
<dbReference type="InterPro" id="IPR021858">
    <property type="entry name" value="Fun_TF"/>
</dbReference>
<keyword evidence="4" id="KW-0539">Nucleus</keyword>
<evidence type="ECO:0000256" key="3">
    <source>
        <dbReference type="ARBA" id="ARBA00023163"/>
    </source>
</evidence>
<gene>
    <name evidence="7" type="ORF">C8Q69DRAFT_106358</name>
</gene>
<evidence type="ECO:0000313" key="7">
    <source>
        <dbReference type="EMBL" id="RWQ92195.1"/>
    </source>
</evidence>
<evidence type="ECO:0000256" key="2">
    <source>
        <dbReference type="ARBA" id="ARBA00023125"/>
    </source>
</evidence>
<feature type="compositionally biased region" description="Basic residues" evidence="5">
    <location>
        <begin position="17"/>
        <end position="30"/>
    </location>
</feature>
<dbReference type="Pfam" id="PF00172">
    <property type="entry name" value="Zn_clus"/>
    <property type="match status" value="1"/>
</dbReference>
<dbReference type="GO" id="GO:0003677">
    <property type="term" value="F:DNA binding"/>
    <property type="evidence" value="ECO:0007669"/>
    <property type="project" value="UniProtKB-KW"/>
</dbReference>
<dbReference type="PANTHER" id="PTHR47657">
    <property type="entry name" value="STEROL REGULATORY ELEMENT-BINDING PROTEIN ECM22"/>
    <property type="match status" value="1"/>
</dbReference>
<dbReference type="GeneID" id="39594341"/>
<keyword evidence="2" id="KW-0238">DNA-binding</keyword>